<evidence type="ECO:0000256" key="1">
    <source>
        <dbReference type="SAM" id="Phobius"/>
    </source>
</evidence>
<accession>A0A8S5LUK1</accession>
<keyword evidence="1" id="KW-0472">Membrane</keyword>
<organism evidence="2">
    <name type="scientific">Myoviridae sp. ctwmI4</name>
    <dbReference type="NCBI Taxonomy" id="2826710"/>
    <lineage>
        <taxon>Viruses</taxon>
        <taxon>Duplodnaviria</taxon>
        <taxon>Heunggongvirae</taxon>
        <taxon>Uroviricota</taxon>
        <taxon>Caudoviricetes</taxon>
    </lineage>
</organism>
<keyword evidence="1" id="KW-0812">Transmembrane</keyword>
<sequence>MLRPPWYAVVISNALSLISSLMTSHHGIWSRVEISCNVPS</sequence>
<reference evidence="2" key="1">
    <citation type="journal article" date="2021" name="Proc. Natl. Acad. Sci. U.S.A.">
        <title>A Catalog of Tens of Thousands of Viruses from Human Metagenomes Reveals Hidden Associations with Chronic Diseases.</title>
        <authorList>
            <person name="Tisza M.J."/>
            <person name="Buck C.B."/>
        </authorList>
    </citation>
    <scope>NUCLEOTIDE SEQUENCE</scope>
    <source>
        <strain evidence="2">CtwmI4</strain>
    </source>
</reference>
<keyword evidence="1" id="KW-1133">Transmembrane helix</keyword>
<dbReference type="EMBL" id="BK014739">
    <property type="protein sequence ID" value="DAD73570.1"/>
    <property type="molecule type" value="Genomic_DNA"/>
</dbReference>
<feature type="transmembrane region" description="Helical" evidence="1">
    <location>
        <begin position="6"/>
        <end position="23"/>
    </location>
</feature>
<proteinExistence type="predicted"/>
<evidence type="ECO:0000313" key="2">
    <source>
        <dbReference type="EMBL" id="DAD73570.1"/>
    </source>
</evidence>
<name>A0A8S5LUK1_9CAUD</name>
<protein>
    <submittedName>
        <fullName evidence="2">Uncharacterized protein</fullName>
    </submittedName>
</protein>